<dbReference type="Pfam" id="PF01869">
    <property type="entry name" value="BcrAD_BadFG"/>
    <property type="match status" value="1"/>
</dbReference>
<organism evidence="2 3">
    <name type="scientific">Paenibacillus lutimineralis</name>
    <dbReference type="NCBI Taxonomy" id="2707005"/>
    <lineage>
        <taxon>Bacteria</taxon>
        <taxon>Bacillati</taxon>
        <taxon>Bacillota</taxon>
        <taxon>Bacilli</taxon>
        <taxon>Bacillales</taxon>
        <taxon>Paenibacillaceae</taxon>
        <taxon>Paenibacillus</taxon>
    </lineage>
</organism>
<keyword evidence="3" id="KW-1185">Reference proteome</keyword>
<name>A0A3S9V4R1_9BACL</name>
<keyword evidence="2" id="KW-0808">Transferase</keyword>
<keyword evidence="2" id="KW-0418">Kinase</keyword>
<gene>
    <name evidence="2" type="ORF">EI981_26080</name>
</gene>
<dbReference type="SUPFAM" id="SSF53067">
    <property type="entry name" value="Actin-like ATPase domain"/>
    <property type="match status" value="2"/>
</dbReference>
<proteinExistence type="predicted"/>
<dbReference type="OrthoDB" id="9772633at2"/>
<dbReference type="Gene3D" id="3.30.420.40">
    <property type="match status" value="2"/>
</dbReference>
<dbReference type="RefSeq" id="WP_127003204.1">
    <property type="nucleotide sequence ID" value="NZ_CP034346.1"/>
</dbReference>
<sequence length="346" mass="37784">MNKVNKYIIGVDGGNSKTDYFLFDLQGNYIDHLRTGTCSHERFPDAYASTFRIMRQHLEELLTPHDLEADQLAAAAFGLAGADIPSQKEQLGDVIKRLGFSNYAVDNDSFLGIKAGSEKGYGICSINGSGMSTGGISRSGERLQVGGVGSELSGDEAGGFYLARKVLRTVYDSFYRMGEDTAMTKPVMDLLQVSDKSKFIEAMVEGTVKRNLPNTELMQILFTAADQGDAPAISVIDQTAEQLARSSAGCLNNLNFSGETEIDIVLAGSVWIKAESPLLFEKYQQYMSDWAPCNCRYIFLQVPPAAGAVLWALELFHGQPVHSAFRHKVISSIEQVQTGQHAPIES</sequence>
<dbReference type="EMBL" id="CP034346">
    <property type="protein sequence ID" value="AZS17554.1"/>
    <property type="molecule type" value="Genomic_DNA"/>
</dbReference>
<dbReference type="InterPro" id="IPR043129">
    <property type="entry name" value="ATPase_NBD"/>
</dbReference>
<dbReference type="PANTHER" id="PTHR43190">
    <property type="entry name" value="N-ACETYL-D-GLUCOSAMINE KINASE"/>
    <property type="match status" value="1"/>
</dbReference>
<evidence type="ECO:0000259" key="1">
    <source>
        <dbReference type="Pfam" id="PF01869"/>
    </source>
</evidence>
<evidence type="ECO:0000313" key="2">
    <source>
        <dbReference type="EMBL" id="AZS17554.1"/>
    </source>
</evidence>
<reference evidence="3" key="1">
    <citation type="submission" date="2018-12" db="EMBL/GenBank/DDBJ databases">
        <title>Complete genome sequence of Paenibacillus sp. MBLB1234.</title>
        <authorList>
            <person name="Nam Y.-D."/>
            <person name="Kang J."/>
            <person name="Chung W.-H."/>
            <person name="Park Y.S."/>
        </authorList>
    </citation>
    <scope>NUCLEOTIDE SEQUENCE [LARGE SCALE GENOMIC DNA]</scope>
    <source>
        <strain evidence="3">MBLB1234</strain>
    </source>
</reference>
<dbReference type="GO" id="GO:0016301">
    <property type="term" value="F:kinase activity"/>
    <property type="evidence" value="ECO:0007669"/>
    <property type="project" value="UniProtKB-KW"/>
</dbReference>
<dbReference type="InterPro" id="IPR052519">
    <property type="entry name" value="Euk-type_GlcNAc_Kinase"/>
</dbReference>
<feature type="domain" description="ATPase BadF/BadG/BcrA/BcrD type" evidence="1">
    <location>
        <begin position="9"/>
        <end position="312"/>
    </location>
</feature>
<dbReference type="Proteomes" id="UP000270678">
    <property type="component" value="Chromosome"/>
</dbReference>
<dbReference type="KEGG" id="plut:EI981_26080"/>
<dbReference type="AlphaFoldDB" id="A0A3S9V4R1"/>
<evidence type="ECO:0000313" key="3">
    <source>
        <dbReference type="Proteomes" id="UP000270678"/>
    </source>
</evidence>
<protein>
    <submittedName>
        <fullName evidence="2">N-acetylglucosamine kinase</fullName>
    </submittedName>
</protein>
<accession>A0A3S9V4R1</accession>
<dbReference type="InterPro" id="IPR002731">
    <property type="entry name" value="ATPase_BadF"/>
</dbReference>
<dbReference type="PANTHER" id="PTHR43190:SF3">
    <property type="entry name" value="N-ACETYL-D-GLUCOSAMINE KINASE"/>
    <property type="match status" value="1"/>
</dbReference>